<sequence>MQSLPLMRLISIVCCLLVLAVSPGLSQPVKSTPAAVSCETLCGELFTSIRMEPDKLIMRLEEALVIHEACAGEIVTAAMDAVNAEPGRVRKIVETAMDLAPARAAVITAAVKNYTSPVVVAAAEEHEEVRRAVLPAAEPPRPMDGEQVRRAELPLQTRSIPIVEVRRAEPAAAMEFSEQQPGPSVKLTDVPKAAPLK</sequence>
<accession>A0ABW0KJM0</accession>
<evidence type="ECO:0000313" key="2">
    <source>
        <dbReference type="EMBL" id="MFC5453500.1"/>
    </source>
</evidence>
<name>A0ABW0KJM0_9BACT</name>
<organism evidence="2 3">
    <name type="scientific">Prosthecobacter fluviatilis</name>
    <dbReference type="NCBI Taxonomy" id="445931"/>
    <lineage>
        <taxon>Bacteria</taxon>
        <taxon>Pseudomonadati</taxon>
        <taxon>Verrucomicrobiota</taxon>
        <taxon>Verrucomicrobiia</taxon>
        <taxon>Verrucomicrobiales</taxon>
        <taxon>Verrucomicrobiaceae</taxon>
        <taxon>Prosthecobacter</taxon>
    </lineage>
</organism>
<dbReference type="RefSeq" id="WP_377162636.1">
    <property type="nucleotide sequence ID" value="NZ_JBHSMQ010000001.1"/>
</dbReference>
<comment type="caution">
    <text evidence="2">The sequence shown here is derived from an EMBL/GenBank/DDBJ whole genome shotgun (WGS) entry which is preliminary data.</text>
</comment>
<dbReference type="Proteomes" id="UP001596052">
    <property type="component" value="Unassembled WGS sequence"/>
</dbReference>
<protein>
    <submittedName>
        <fullName evidence="2">Uncharacterized protein</fullName>
    </submittedName>
</protein>
<gene>
    <name evidence="2" type="ORF">ACFQDI_01425</name>
</gene>
<feature type="region of interest" description="Disordered" evidence="1">
    <location>
        <begin position="172"/>
        <end position="197"/>
    </location>
</feature>
<proteinExistence type="predicted"/>
<reference evidence="3" key="1">
    <citation type="journal article" date="2019" name="Int. J. Syst. Evol. Microbiol.">
        <title>The Global Catalogue of Microorganisms (GCM) 10K type strain sequencing project: providing services to taxonomists for standard genome sequencing and annotation.</title>
        <authorList>
            <consortium name="The Broad Institute Genomics Platform"/>
            <consortium name="The Broad Institute Genome Sequencing Center for Infectious Disease"/>
            <person name="Wu L."/>
            <person name="Ma J."/>
        </authorList>
    </citation>
    <scope>NUCLEOTIDE SEQUENCE [LARGE SCALE GENOMIC DNA]</scope>
    <source>
        <strain evidence="3">CGMCC 4.1469</strain>
    </source>
</reference>
<evidence type="ECO:0000313" key="3">
    <source>
        <dbReference type="Proteomes" id="UP001596052"/>
    </source>
</evidence>
<dbReference type="EMBL" id="JBHSMQ010000001">
    <property type="protein sequence ID" value="MFC5453500.1"/>
    <property type="molecule type" value="Genomic_DNA"/>
</dbReference>
<evidence type="ECO:0000256" key="1">
    <source>
        <dbReference type="SAM" id="MobiDB-lite"/>
    </source>
</evidence>
<keyword evidence="3" id="KW-1185">Reference proteome</keyword>